<dbReference type="SUPFAM" id="SSF88874">
    <property type="entry name" value="Receptor-binding domain of short tail fibre protein gp12"/>
    <property type="match status" value="1"/>
</dbReference>
<evidence type="ECO:0000259" key="2">
    <source>
        <dbReference type="Pfam" id="PF07484"/>
    </source>
</evidence>
<name>A0A7U3SPE7_9SPHI</name>
<dbReference type="RefSeq" id="WP_196097146.1">
    <property type="nucleotide sequence ID" value="NZ_CP064939.1"/>
</dbReference>
<gene>
    <name evidence="3" type="ORF">IZT61_12000</name>
</gene>
<evidence type="ECO:0000313" key="4">
    <source>
        <dbReference type="Proteomes" id="UP000594759"/>
    </source>
</evidence>
<keyword evidence="4" id="KW-1185">Reference proteome</keyword>
<sequence>MEEYLAIIKMFAGNFAPRTFMLCQGQILPIAQNTALFSLLGTTYGGNGQNTFALPDLRGRAPIGTGQGPGLNSYVLGELGGSESITILQTQMPAHSHVITLSNLVIADNSTPNAATASGNRLANSPKTGSGPNASTLNTYTTGTGNPVTLNSTGGATAGITGGSQPISILSPYLAINFVITTVGLFPSRN</sequence>
<accession>A0A7U3SPE7</accession>
<dbReference type="InterPro" id="IPR011083">
    <property type="entry name" value="Phage_tail_collar_dom"/>
</dbReference>
<evidence type="ECO:0000256" key="1">
    <source>
        <dbReference type="SAM" id="MobiDB-lite"/>
    </source>
</evidence>
<dbReference type="Proteomes" id="UP000594759">
    <property type="component" value="Chromosome"/>
</dbReference>
<dbReference type="Pfam" id="PF07484">
    <property type="entry name" value="Collar"/>
    <property type="match status" value="1"/>
</dbReference>
<dbReference type="InterPro" id="IPR037053">
    <property type="entry name" value="Phage_tail_collar_dom_sf"/>
</dbReference>
<dbReference type="EMBL" id="CP064939">
    <property type="protein sequence ID" value="QPH37834.1"/>
    <property type="molecule type" value="Genomic_DNA"/>
</dbReference>
<reference evidence="3 4" key="1">
    <citation type="submission" date="2020-11" db="EMBL/GenBank/DDBJ databases">
        <title>Pedobacter endophytica, an endophytic bacteria isolated form Carex pumila.</title>
        <authorList>
            <person name="Peng Y."/>
            <person name="Jiang L."/>
            <person name="Lee J."/>
        </authorList>
    </citation>
    <scope>NUCLEOTIDE SEQUENCE [LARGE SCALE GENOMIC DNA]</scope>
    <source>
        <strain evidence="3 4">JBR3-12</strain>
    </source>
</reference>
<proteinExistence type="predicted"/>
<dbReference type="Gene3D" id="3.90.1340.10">
    <property type="entry name" value="Phage tail collar domain"/>
    <property type="match status" value="1"/>
</dbReference>
<protein>
    <submittedName>
        <fullName evidence="3">Phage tail protein</fullName>
    </submittedName>
</protein>
<feature type="region of interest" description="Disordered" evidence="1">
    <location>
        <begin position="115"/>
        <end position="148"/>
    </location>
</feature>
<organism evidence="3 4">
    <name type="scientific">Pedobacter endophyticus</name>
    <dbReference type="NCBI Taxonomy" id="2789740"/>
    <lineage>
        <taxon>Bacteria</taxon>
        <taxon>Pseudomonadati</taxon>
        <taxon>Bacteroidota</taxon>
        <taxon>Sphingobacteriia</taxon>
        <taxon>Sphingobacteriales</taxon>
        <taxon>Sphingobacteriaceae</taxon>
        <taxon>Pedobacter</taxon>
    </lineage>
</organism>
<dbReference type="AlphaFoldDB" id="A0A7U3SPE7"/>
<evidence type="ECO:0000313" key="3">
    <source>
        <dbReference type="EMBL" id="QPH37834.1"/>
    </source>
</evidence>
<feature type="domain" description="Phage tail collar" evidence="2">
    <location>
        <begin position="7"/>
        <end position="62"/>
    </location>
</feature>
<dbReference type="KEGG" id="pex:IZT61_12000"/>